<dbReference type="EMBL" id="BAABUK010000009">
    <property type="protein sequence ID" value="GAA5811217.1"/>
    <property type="molecule type" value="Genomic_DNA"/>
</dbReference>
<gene>
    <name evidence="1" type="ORF">MFLAVUS_004648</name>
</gene>
<comment type="caution">
    <text evidence="1">The sequence shown here is derived from an EMBL/GenBank/DDBJ whole genome shotgun (WGS) entry which is preliminary data.</text>
</comment>
<name>A0ABP9YWK8_9FUNG</name>
<dbReference type="Proteomes" id="UP001473302">
    <property type="component" value="Unassembled WGS sequence"/>
</dbReference>
<reference evidence="1 2" key="1">
    <citation type="submission" date="2024-04" db="EMBL/GenBank/DDBJ databases">
        <title>genome sequences of Mucor flavus KT1a and Helicostylum pulchrum KT1b strains isolated from the surface of a dry-aged beef.</title>
        <authorList>
            <person name="Toyotome T."/>
            <person name="Hosono M."/>
            <person name="Torimaru M."/>
            <person name="Fukuda K."/>
            <person name="Mikami N."/>
        </authorList>
    </citation>
    <scope>NUCLEOTIDE SEQUENCE [LARGE SCALE GENOMIC DNA]</scope>
    <source>
        <strain evidence="1 2">KT1a</strain>
    </source>
</reference>
<protein>
    <submittedName>
        <fullName evidence="1">Uncharacterized protein</fullName>
    </submittedName>
</protein>
<evidence type="ECO:0000313" key="1">
    <source>
        <dbReference type="EMBL" id="GAA5811217.1"/>
    </source>
</evidence>
<proteinExistence type="predicted"/>
<evidence type="ECO:0000313" key="2">
    <source>
        <dbReference type="Proteomes" id="UP001473302"/>
    </source>
</evidence>
<organism evidence="1 2">
    <name type="scientific">Mucor flavus</name>
    <dbReference type="NCBI Taxonomy" id="439312"/>
    <lineage>
        <taxon>Eukaryota</taxon>
        <taxon>Fungi</taxon>
        <taxon>Fungi incertae sedis</taxon>
        <taxon>Mucoromycota</taxon>
        <taxon>Mucoromycotina</taxon>
        <taxon>Mucoromycetes</taxon>
        <taxon>Mucorales</taxon>
        <taxon>Mucorineae</taxon>
        <taxon>Mucoraceae</taxon>
        <taxon>Mucor</taxon>
    </lineage>
</organism>
<sequence length="115" mass="13099">MVAPTRIVIGDIEITTNSNEYNKFSFDYTGNDQFKLFSDNSRDYIALHLTNTWQWRTGNFEADVYDTNGGALDIFTSACESAGGLPYCKPRSMCPYGNEVYSTWGHQQCWTARKL</sequence>
<accession>A0ABP9YWK8</accession>
<keyword evidence="2" id="KW-1185">Reference proteome</keyword>